<keyword evidence="4 8" id="KW-0547">Nucleotide-binding</keyword>
<evidence type="ECO:0000313" key="11">
    <source>
        <dbReference type="Proteomes" id="UP000248857"/>
    </source>
</evidence>
<dbReference type="PANTHER" id="PTHR19136">
    <property type="entry name" value="MOLYBDENUM COFACTOR GUANYLYLTRANSFERASE"/>
    <property type="match status" value="1"/>
</dbReference>
<dbReference type="Gene3D" id="3.90.550.10">
    <property type="entry name" value="Spore Coat Polysaccharide Biosynthesis Protein SpsA, Chain A"/>
    <property type="match status" value="1"/>
</dbReference>
<evidence type="ECO:0000256" key="7">
    <source>
        <dbReference type="ARBA" id="ARBA00023150"/>
    </source>
</evidence>
<comment type="subcellular location">
    <subcellularLocation>
        <location evidence="8">Cytoplasm</location>
    </subcellularLocation>
</comment>
<sequence length="197" mass="21875">MMLAEPDQVSALILAGGRSSRMGTDKALLLWKGIPLLERVCRVADQCCSSVSVLTPWPQRYQPIISVPVQFIEEATPQQGPLIALGQGLEEISSPWILLLACDLPCLESQLLRGWSRKLRGLPDPLLAQVPYHQERWEPLCGFYHRRCLPQLQSFIAQGGRSFQGWLEQMPVQKLAVNGATAAMLRNCNTPEDLASS</sequence>
<dbReference type="InterPro" id="IPR029044">
    <property type="entry name" value="Nucleotide-diphossugar_trans"/>
</dbReference>
<gene>
    <name evidence="10" type="primary">mobA_1</name>
    <name evidence="8" type="synonym">mobA</name>
    <name evidence="10" type="ORF">C1752_02737</name>
</gene>
<dbReference type="Pfam" id="PF12804">
    <property type="entry name" value="NTP_transf_3"/>
    <property type="match status" value="1"/>
</dbReference>
<dbReference type="PANTHER" id="PTHR19136:SF81">
    <property type="entry name" value="MOLYBDENUM COFACTOR GUANYLYLTRANSFERASE"/>
    <property type="match status" value="1"/>
</dbReference>
<dbReference type="InterPro" id="IPR025877">
    <property type="entry name" value="MobA-like_NTP_Trfase"/>
</dbReference>
<comment type="similarity">
    <text evidence="8">Belongs to the MobA family.</text>
</comment>
<accession>A0A2W1JNP5</accession>
<dbReference type="EMBL" id="PQWO01000007">
    <property type="protein sequence ID" value="PZD73065.1"/>
    <property type="molecule type" value="Genomic_DNA"/>
</dbReference>
<feature type="binding site" evidence="8">
    <location>
        <position position="103"/>
    </location>
    <ligand>
        <name>Mg(2+)</name>
        <dbReference type="ChEBI" id="CHEBI:18420"/>
    </ligand>
</feature>
<name>A0A2W1JNP5_9CYAN</name>
<dbReference type="GO" id="GO:0061603">
    <property type="term" value="F:molybdenum cofactor guanylyltransferase activity"/>
    <property type="evidence" value="ECO:0007669"/>
    <property type="project" value="UniProtKB-EC"/>
</dbReference>
<keyword evidence="10" id="KW-0548">Nucleotidyltransferase</keyword>
<dbReference type="AlphaFoldDB" id="A0A2W1JNP5"/>
<evidence type="ECO:0000256" key="8">
    <source>
        <dbReference type="HAMAP-Rule" id="MF_00316"/>
    </source>
</evidence>
<keyword evidence="11" id="KW-1185">Reference proteome</keyword>
<feature type="domain" description="MobA-like NTP transferase" evidence="9">
    <location>
        <begin position="11"/>
        <end position="165"/>
    </location>
</feature>
<comment type="caution">
    <text evidence="8">Lacks conserved residue(s) required for the propagation of feature annotation.</text>
</comment>
<feature type="binding site" evidence="8">
    <location>
        <begin position="14"/>
        <end position="16"/>
    </location>
    <ligand>
        <name>GTP</name>
        <dbReference type="ChEBI" id="CHEBI:37565"/>
    </ligand>
</feature>
<feature type="binding site" evidence="8">
    <location>
        <position position="103"/>
    </location>
    <ligand>
        <name>GTP</name>
        <dbReference type="ChEBI" id="CHEBI:37565"/>
    </ligand>
</feature>
<evidence type="ECO:0000256" key="1">
    <source>
        <dbReference type="ARBA" id="ARBA00022490"/>
    </source>
</evidence>
<organism evidence="10 11">
    <name type="scientific">Acaryochloris thomasi RCC1774</name>
    <dbReference type="NCBI Taxonomy" id="1764569"/>
    <lineage>
        <taxon>Bacteria</taxon>
        <taxon>Bacillati</taxon>
        <taxon>Cyanobacteriota</taxon>
        <taxon>Cyanophyceae</taxon>
        <taxon>Acaryochloridales</taxon>
        <taxon>Acaryochloridaceae</taxon>
        <taxon>Acaryochloris</taxon>
        <taxon>Acaryochloris thomasi</taxon>
    </lineage>
</organism>
<dbReference type="EC" id="2.7.7.77" evidence="8"/>
<dbReference type="NCBIfam" id="NF002741">
    <property type="entry name" value="PRK02726.1"/>
    <property type="match status" value="1"/>
</dbReference>
<dbReference type="OrthoDB" id="9788394at2"/>
<dbReference type="GO" id="GO:0005737">
    <property type="term" value="C:cytoplasm"/>
    <property type="evidence" value="ECO:0007669"/>
    <property type="project" value="UniProtKB-SubCell"/>
</dbReference>
<comment type="cofactor">
    <cofactor evidence="8">
        <name>Mg(2+)</name>
        <dbReference type="ChEBI" id="CHEBI:18420"/>
    </cofactor>
</comment>
<evidence type="ECO:0000256" key="4">
    <source>
        <dbReference type="ARBA" id="ARBA00022741"/>
    </source>
</evidence>
<keyword evidence="7 8" id="KW-0501">Molybdenum cofactor biosynthesis</keyword>
<protein>
    <recommendedName>
        <fullName evidence="8">Probable molybdenum cofactor guanylyltransferase</fullName>
        <shortName evidence="8">MoCo guanylyltransferase</shortName>
        <ecNumber evidence="8">2.7.7.77</ecNumber>
    </recommendedName>
    <alternativeName>
        <fullName evidence="8">GTP:molybdopterin guanylyltransferase</fullName>
    </alternativeName>
    <alternativeName>
        <fullName evidence="8">Mo-MPT guanylyltransferase</fullName>
    </alternativeName>
    <alternativeName>
        <fullName evidence="8">Molybdopterin guanylyltransferase</fullName>
    </alternativeName>
    <alternativeName>
        <fullName evidence="8">Molybdopterin-guanine dinucleotide synthase</fullName>
        <shortName evidence="8">MGD synthase</shortName>
    </alternativeName>
</protein>
<evidence type="ECO:0000256" key="6">
    <source>
        <dbReference type="ARBA" id="ARBA00023134"/>
    </source>
</evidence>
<comment type="caution">
    <text evidence="10">The sequence shown here is derived from an EMBL/GenBank/DDBJ whole genome shotgun (WGS) entry which is preliminary data.</text>
</comment>
<comment type="domain">
    <text evidence="8">The N-terminal domain determines nucleotide recognition and specific binding, while the C-terminal domain determines the specific binding to the target protein.</text>
</comment>
<keyword evidence="5 8" id="KW-0460">Magnesium</keyword>
<keyword evidence="2 8" id="KW-0808">Transferase</keyword>
<proteinExistence type="inferred from homology"/>
<dbReference type="SUPFAM" id="SSF53448">
    <property type="entry name" value="Nucleotide-diphospho-sugar transferases"/>
    <property type="match status" value="1"/>
</dbReference>
<evidence type="ECO:0000256" key="3">
    <source>
        <dbReference type="ARBA" id="ARBA00022723"/>
    </source>
</evidence>
<dbReference type="GO" id="GO:0046872">
    <property type="term" value="F:metal ion binding"/>
    <property type="evidence" value="ECO:0007669"/>
    <property type="project" value="UniProtKB-KW"/>
</dbReference>
<dbReference type="Proteomes" id="UP000248857">
    <property type="component" value="Unassembled WGS sequence"/>
</dbReference>
<evidence type="ECO:0000259" key="9">
    <source>
        <dbReference type="Pfam" id="PF12804"/>
    </source>
</evidence>
<reference evidence="10 11" key="1">
    <citation type="journal article" date="2018" name="Sci. Rep.">
        <title>A novel species of the marine cyanobacterium Acaryochloris with a unique pigment content and lifestyle.</title>
        <authorList>
            <person name="Partensky F."/>
            <person name="Six C."/>
            <person name="Ratin M."/>
            <person name="Garczarek L."/>
            <person name="Vaulot D."/>
            <person name="Probert I."/>
            <person name="Calteau A."/>
            <person name="Gourvil P."/>
            <person name="Marie D."/>
            <person name="Grebert T."/>
            <person name="Bouchier C."/>
            <person name="Le Panse S."/>
            <person name="Gachenot M."/>
            <person name="Rodriguez F."/>
            <person name="Garrido J.L."/>
        </authorList>
    </citation>
    <scope>NUCLEOTIDE SEQUENCE [LARGE SCALE GENOMIC DNA]</scope>
    <source>
        <strain evidence="10 11">RCC1774</strain>
    </source>
</reference>
<comment type="function">
    <text evidence="8">Transfers a GMP moiety from GTP to Mo-molybdopterin (Mo-MPT) cofactor (Moco or molybdenum cofactor) to form Mo-molybdopterin guanine dinucleotide (Mo-MGD) cofactor.</text>
</comment>
<dbReference type="CDD" id="cd02503">
    <property type="entry name" value="MobA"/>
    <property type="match status" value="1"/>
</dbReference>
<feature type="binding site" evidence="8">
    <location>
        <position position="26"/>
    </location>
    <ligand>
        <name>GTP</name>
        <dbReference type="ChEBI" id="CHEBI:37565"/>
    </ligand>
</feature>
<dbReference type="GO" id="GO:0006777">
    <property type="term" value="P:Mo-molybdopterin cofactor biosynthetic process"/>
    <property type="evidence" value="ECO:0007669"/>
    <property type="project" value="UniProtKB-KW"/>
</dbReference>
<evidence type="ECO:0000313" key="10">
    <source>
        <dbReference type="EMBL" id="PZD73065.1"/>
    </source>
</evidence>
<keyword evidence="3 8" id="KW-0479">Metal-binding</keyword>
<dbReference type="GO" id="GO:0005525">
    <property type="term" value="F:GTP binding"/>
    <property type="evidence" value="ECO:0007669"/>
    <property type="project" value="UniProtKB-UniRule"/>
</dbReference>
<comment type="catalytic activity">
    <reaction evidence="8">
        <text>Mo-molybdopterin + GTP + H(+) = Mo-molybdopterin guanine dinucleotide + diphosphate</text>
        <dbReference type="Rhea" id="RHEA:34243"/>
        <dbReference type="ChEBI" id="CHEBI:15378"/>
        <dbReference type="ChEBI" id="CHEBI:33019"/>
        <dbReference type="ChEBI" id="CHEBI:37565"/>
        <dbReference type="ChEBI" id="CHEBI:71302"/>
        <dbReference type="ChEBI" id="CHEBI:71310"/>
        <dbReference type="EC" id="2.7.7.77"/>
    </reaction>
</comment>
<evidence type="ECO:0000256" key="2">
    <source>
        <dbReference type="ARBA" id="ARBA00022679"/>
    </source>
</evidence>
<dbReference type="HAMAP" id="MF_00316">
    <property type="entry name" value="MobA"/>
    <property type="match status" value="1"/>
</dbReference>
<dbReference type="InterPro" id="IPR013482">
    <property type="entry name" value="Molybde_CF_guanTrfase"/>
</dbReference>
<evidence type="ECO:0000256" key="5">
    <source>
        <dbReference type="ARBA" id="ARBA00022842"/>
    </source>
</evidence>
<keyword evidence="6 8" id="KW-0342">GTP-binding</keyword>
<keyword evidence="1 8" id="KW-0963">Cytoplasm</keyword>